<dbReference type="InterPro" id="IPR002172">
    <property type="entry name" value="LDrepeatLR_classA_rpt"/>
</dbReference>
<dbReference type="InterPro" id="IPR050685">
    <property type="entry name" value="LDLR"/>
</dbReference>
<sequence>MFYNCSSPWFGTLCQYRFNHNVSLSFRDIIENTFTIYRYNISDVAHGTCYRFLPNCNKEPWPMCLDWRQICDGLFDCDNGEDEQWCEQLEISECNQDEFRCRYGGQCIPLAFINENSGSHDCLDTTDEKLSILLIGGDTDCWSNPTFKCQEVISRYSTIFQCGDGQSLYERPIPTIETYCTNLRDREFTRIMLTSLNHIEGNNCQQALDCALRLRQTFDQSTLQSTVGSHELMNIAFWYINCKPLDRLSSNIQYYSTGEYLSNENCEPLSKYCTSPWLLLPSRPIFLDFFQFVYLTNRSVDTFKDNVTPDFVCLSPTRCLWLVTYVTPTTTINGLTCYDLWSLTGEKTMKHFYDGVRLLSAIRDTCLKKNIEKSCVNSSYFHCNRSMKCISKHRVRDGRFDCYYHEDELIDTFQEKQLVSQWKPISDIFPKLCNSVDINIFDFLQGLETDETNCDWWPCATPYTRCNSYFECADGSDELNCPDSTCSFDEYECQIEPHGESICLSRKHLYDKYIDCNNSSASREIYFYNETSNIAEQYLSWQIVKCISYNAICGVKYDSRTTAASENICMVGKKLFSLPFPRNVRKLETNTHLCFFKRFTEKPSIAYLTSKHFGYYPALSMNVSLETTSKTNHSLQITTSVDQDLAVTCDRRFQLYCFRGILILRGLNRTKQWLCPANYFGSRCQWQNQRISLTLQFRRDLIIPPSTIFQIIIILIDKDGFITPYHEQIFYVPIRDCLNKYDVYLLYPERPKSSSNNYSIRIDLYERNALAYWGSWHLSIPFQFLPVNRIAAQLHISRESNKQMTCTLPCGKHGQCMHYMNKNSSFFCRCDQGYSGIYCNITHQCNCAKDAICLSPSICVCRLYKFGSRCYLKHPSCQSSDNPCQLNGLCVPYDDRISLTRFDCLCTDGYISERCQDGNTRIVIRLNEMLKYETSFVYIDTIKANEYSLHDRYILLKKIPFGQTSLAFHVPIQFNVLFIKIPHYHYYLGVLRETHIPLESISVEIQAENRCPHIRELLNDTFLQYAPLRRVKFYPLLCREHLQMKCFYDDSESLMCICDLDRFSSCFALNKTENNDCDGRSICENGGQCFQDRNLCPKDFFCICQDCFYGQRCQYSTSSYMFSFDPILGYHIQPNVSVHRQPLIIQISLAIVTIMCIIGISNGCLSMITFGREKPRQIGTGNYLLVSSIGSIMMVTVLIYKFWFLIVSQISRGNDRTTLRIHCILLDFLLKVFLAMNEWLNACVAIERAISVKLSSSFNKTKSKTMSKWVLIGVFILIVSTHIHDPVHRDLADDTDIDQLRTWCLAQYSNSMTIYNSFITIFHVLMPFGINILSAIWLIISLARSRAAVQHDQSYRQHIKAQFDQHRHILIAPCLLIILSLPRVVISFLSGCMRSARRPWIHLIGYFLSFVPSMLTFIVFILPSKFYIDEFHAALRDIKKKLHKICQRA</sequence>
<accession>A0A815MTN5</accession>
<reference evidence="13" key="1">
    <citation type="submission" date="2021-02" db="EMBL/GenBank/DDBJ databases">
        <authorList>
            <person name="Nowell W R."/>
        </authorList>
    </citation>
    <scope>NUCLEOTIDE SEQUENCE</scope>
</reference>
<dbReference type="PROSITE" id="PS00022">
    <property type="entry name" value="EGF_1"/>
    <property type="match status" value="2"/>
</dbReference>
<comment type="caution">
    <text evidence="7">Lacks conserved residue(s) required for the propagation of feature annotation.</text>
</comment>
<keyword evidence="5 9" id="KW-0472">Membrane</keyword>
<evidence type="ECO:0000256" key="4">
    <source>
        <dbReference type="ARBA" id="ARBA00022989"/>
    </source>
</evidence>
<feature type="domain" description="EGF-like" evidence="10">
    <location>
        <begin position="802"/>
        <end position="840"/>
    </location>
</feature>
<feature type="transmembrane region" description="Helical" evidence="9">
    <location>
        <begin position="1400"/>
        <end position="1422"/>
    </location>
</feature>
<feature type="domain" description="G-protein coupled receptors family 1 profile" evidence="11">
    <location>
        <begin position="1162"/>
        <end position="1420"/>
    </location>
</feature>
<evidence type="ECO:0000259" key="11">
    <source>
        <dbReference type="PROSITE" id="PS50262"/>
    </source>
</evidence>
<dbReference type="EMBL" id="CAJNOR010001729">
    <property type="protein sequence ID" value="CAF1190268.1"/>
    <property type="molecule type" value="Genomic_DNA"/>
</dbReference>
<feature type="domain" description="EGF-like" evidence="10">
    <location>
        <begin position="1073"/>
        <end position="1114"/>
    </location>
</feature>
<feature type="transmembrane region" description="Helical" evidence="9">
    <location>
        <begin position="1318"/>
        <end position="1340"/>
    </location>
</feature>
<dbReference type="PRINTS" id="PR00261">
    <property type="entry name" value="LDLRECEPTOR"/>
</dbReference>
<keyword evidence="7" id="KW-0245">EGF-like domain</keyword>
<dbReference type="SUPFAM" id="SSF57196">
    <property type="entry name" value="EGF/Laminin"/>
    <property type="match status" value="1"/>
</dbReference>
<dbReference type="InterPro" id="IPR000742">
    <property type="entry name" value="EGF"/>
</dbReference>
<feature type="transmembrane region" description="Helical" evidence="9">
    <location>
        <begin position="1183"/>
        <end position="1204"/>
    </location>
</feature>
<comment type="subcellular location">
    <subcellularLocation>
        <location evidence="1">Membrane</location>
        <topology evidence="1">Single-pass membrane protein</topology>
    </subcellularLocation>
</comment>
<dbReference type="Gene3D" id="1.20.1070.10">
    <property type="entry name" value="Rhodopsin 7-helix transmembrane proteins"/>
    <property type="match status" value="1"/>
</dbReference>
<dbReference type="SUPFAM" id="SSF81321">
    <property type="entry name" value="Family A G protein-coupled receptor-like"/>
    <property type="match status" value="1"/>
</dbReference>
<feature type="disulfide bond" evidence="7">
    <location>
        <begin position="806"/>
        <end position="816"/>
    </location>
</feature>
<dbReference type="PANTHER" id="PTHR24270:SF61">
    <property type="entry name" value="EGF-LIKE DOMAIN-CONTAINING PROTEIN"/>
    <property type="match status" value="1"/>
</dbReference>
<evidence type="ECO:0000256" key="8">
    <source>
        <dbReference type="PROSITE-ProRule" id="PRU00124"/>
    </source>
</evidence>
<keyword evidence="6 7" id="KW-1015">Disulfide bond</keyword>
<feature type="transmembrane region" description="Helical" evidence="9">
    <location>
        <begin position="1143"/>
        <end position="1171"/>
    </location>
</feature>
<name>A0A815MTN5_ADIRI</name>
<keyword evidence="4 9" id="KW-1133">Transmembrane helix</keyword>
<protein>
    <submittedName>
        <fullName evidence="13">Uncharacterized protein</fullName>
    </submittedName>
</protein>
<evidence type="ECO:0000256" key="7">
    <source>
        <dbReference type="PROSITE-ProRule" id="PRU00076"/>
    </source>
</evidence>
<feature type="domain" description="EGF-like" evidence="10">
    <location>
        <begin position="873"/>
        <end position="916"/>
    </location>
</feature>
<comment type="caution">
    <text evidence="13">The sequence shown here is derived from an EMBL/GenBank/DDBJ whole genome shotgun (WGS) entry which is preliminary data.</text>
</comment>
<proteinExistence type="predicted"/>
<feature type="transmembrane region" description="Helical" evidence="9">
    <location>
        <begin position="1369"/>
        <end position="1388"/>
    </location>
</feature>
<evidence type="ECO:0000313" key="14">
    <source>
        <dbReference type="Proteomes" id="UP000663828"/>
    </source>
</evidence>
<dbReference type="OrthoDB" id="283575at2759"/>
<feature type="disulfide bond" evidence="7">
    <location>
        <begin position="1104"/>
        <end position="1113"/>
    </location>
</feature>
<dbReference type="EMBL" id="CAJNOJ010000386">
    <property type="protein sequence ID" value="CAF1427690.1"/>
    <property type="molecule type" value="Genomic_DNA"/>
</dbReference>
<evidence type="ECO:0000256" key="1">
    <source>
        <dbReference type="ARBA" id="ARBA00004167"/>
    </source>
</evidence>
<evidence type="ECO:0000256" key="5">
    <source>
        <dbReference type="ARBA" id="ARBA00023136"/>
    </source>
</evidence>
<evidence type="ECO:0000313" key="15">
    <source>
        <dbReference type="Proteomes" id="UP000663852"/>
    </source>
</evidence>
<feature type="disulfide bond" evidence="7">
    <location>
        <begin position="906"/>
        <end position="915"/>
    </location>
</feature>
<dbReference type="PANTHER" id="PTHR24270">
    <property type="entry name" value="LOW-DENSITY LIPOPROTEIN RECEPTOR-RELATED"/>
    <property type="match status" value="1"/>
</dbReference>
<dbReference type="SMART" id="SM00181">
    <property type="entry name" value="EGF"/>
    <property type="match status" value="3"/>
</dbReference>
<dbReference type="Proteomes" id="UP000663828">
    <property type="component" value="Unassembled WGS sequence"/>
</dbReference>
<dbReference type="SMART" id="SM00192">
    <property type="entry name" value="LDLa"/>
    <property type="match status" value="4"/>
</dbReference>
<organism evidence="13 15">
    <name type="scientific">Adineta ricciae</name>
    <name type="common">Rotifer</name>
    <dbReference type="NCBI Taxonomy" id="249248"/>
    <lineage>
        <taxon>Eukaryota</taxon>
        <taxon>Metazoa</taxon>
        <taxon>Spiralia</taxon>
        <taxon>Gnathifera</taxon>
        <taxon>Rotifera</taxon>
        <taxon>Eurotatoria</taxon>
        <taxon>Bdelloidea</taxon>
        <taxon>Adinetida</taxon>
        <taxon>Adinetidae</taxon>
        <taxon>Adineta</taxon>
    </lineage>
</organism>
<dbReference type="Proteomes" id="UP000663852">
    <property type="component" value="Unassembled WGS sequence"/>
</dbReference>
<keyword evidence="14" id="KW-1185">Reference proteome</keyword>
<evidence type="ECO:0000256" key="2">
    <source>
        <dbReference type="ARBA" id="ARBA00022692"/>
    </source>
</evidence>
<feature type="transmembrane region" description="Helical" evidence="9">
    <location>
        <begin position="1266"/>
        <end position="1284"/>
    </location>
</feature>
<evidence type="ECO:0000313" key="13">
    <source>
        <dbReference type="EMBL" id="CAF1427690.1"/>
    </source>
</evidence>
<evidence type="ECO:0000313" key="12">
    <source>
        <dbReference type="EMBL" id="CAF1190268.1"/>
    </source>
</evidence>
<evidence type="ECO:0000256" key="6">
    <source>
        <dbReference type="ARBA" id="ARBA00023157"/>
    </source>
</evidence>
<dbReference type="PROSITE" id="PS50068">
    <property type="entry name" value="LDLRA_2"/>
    <property type="match status" value="2"/>
</dbReference>
<gene>
    <name evidence="13" type="ORF">EDS130_LOCUS37977</name>
    <name evidence="12" type="ORF">XAT740_LOCUS23074</name>
</gene>
<evidence type="ECO:0000259" key="10">
    <source>
        <dbReference type="PROSITE" id="PS50026"/>
    </source>
</evidence>
<evidence type="ECO:0000256" key="9">
    <source>
        <dbReference type="SAM" id="Phobius"/>
    </source>
</evidence>
<dbReference type="PROSITE" id="PS01186">
    <property type="entry name" value="EGF_2"/>
    <property type="match status" value="2"/>
</dbReference>
<feature type="transmembrane region" description="Helical" evidence="9">
    <location>
        <begin position="1224"/>
        <end position="1246"/>
    </location>
</feature>
<dbReference type="GO" id="GO:0005886">
    <property type="term" value="C:plasma membrane"/>
    <property type="evidence" value="ECO:0007669"/>
    <property type="project" value="TreeGrafter"/>
</dbReference>
<dbReference type="PROSITE" id="PS50026">
    <property type="entry name" value="EGF_3"/>
    <property type="match status" value="3"/>
</dbReference>
<dbReference type="Gene3D" id="4.10.400.10">
    <property type="entry name" value="Low-density Lipoprotein Receptor"/>
    <property type="match status" value="2"/>
</dbReference>
<feature type="disulfide bond" evidence="8">
    <location>
        <begin position="71"/>
        <end position="86"/>
    </location>
</feature>
<dbReference type="PROSITE" id="PS50262">
    <property type="entry name" value="G_PROTEIN_RECEP_F1_2"/>
    <property type="match status" value="1"/>
</dbReference>
<dbReference type="InterPro" id="IPR036055">
    <property type="entry name" value="LDL_receptor-like_sf"/>
</dbReference>
<keyword evidence="2 9" id="KW-0812">Transmembrane</keyword>
<keyword evidence="3" id="KW-0677">Repeat</keyword>
<evidence type="ECO:0000256" key="3">
    <source>
        <dbReference type="ARBA" id="ARBA00022737"/>
    </source>
</evidence>
<dbReference type="CDD" id="cd00112">
    <property type="entry name" value="LDLa"/>
    <property type="match status" value="1"/>
</dbReference>
<dbReference type="InterPro" id="IPR017452">
    <property type="entry name" value="GPCR_Rhodpsn_7TM"/>
</dbReference>
<dbReference type="Gene3D" id="2.10.25.10">
    <property type="entry name" value="Laminin"/>
    <property type="match status" value="1"/>
</dbReference>
<feature type="disulfide bond" evidence="7">
    <location>
        <begin position="830"/>
        <end position="839"/>
    </location>
</feature>
<dbReference type="GO" id="GO:0016192">
    <property type="term" value="P:vesicle-mediated transport"/>
    <property type="evidence" value="ECO:0007669"/>
    <property type="project" value="UniProtKB-ARBA"/>
</dbReference>